<feature type="repeat" description="WD" evidence="3">
    <location>
        <begin position="1386"/>
        <end position="1427"/>
    </location>
</feature>
<feature type="repeat" description="WD" evidence="3">
    <location>
        <begin position="1260"/>
        <end position="1291"/>
    </location>
</feature>
<evidence type="ECO:0000256" key="3">
    <source>
        <dbReference type="PROSITE-ProRule" id="PRU00221"/>
    </source>
</evidence>
<dbReference type="Pfam" id="PF00069">
    <property type="entry name" value="Pkinase"/>
    <property type="match status" value="2"/>
</dbReference>
<dbReference type="STRING" id="502025.Hoch_3099"/>
<dbReference type="InterPro" id="IPR036322">
    <property type="entry name" value="WD40_repeat_dom_sf"/>
</dbReference>
<dbReference type="eggNOG" id="COG1672">
    <property type="taxonomic scope" value="Bacteria"/>
</dbReference>
<reference evidence="6 7" key="1">
    <citation type="journal article" date="2010" name="Stand. Genomic Sci.">
        <title>Complete genome sequence of Haliangium ochraceum type strain (SMP-2).</title>
        <authorList>
            <consortium name="US DOE Joint Genome Institute (JGI-PGF)"/>
            <person name="Ivanova N."/>
            <person name="Daum C."/>
            <person name="Lang E."/>
            <person name="Abt B."/>
            <person name="Kopitz M."/>
            <person name="Saunders E."/>
            <person name="Lapidus A."/>
            <person name="Lucas S."/>
            <person name="Glavina Del Rio T."/>
            <person name="Nolan M."/>
            <person name="Tice H."/>
            <person name="Copeland A."/>
            <person name="Cheng J.F."/>
            <person name="Chen F."/>
            <person name="Bruce D."/>
            <person name="Goodwin L."/>
            <person name="Pitluck S."/>
            <person name="Mavromatis K."/>
            <person name="Pati A."/>
            <person name="Mikhailova N."/>
            <person name="Chen A."/>
            <person name="Palaniappan K."/>
            <person name="Land M."/>
            <person name="Hauser L."/>
            <person name="Chang Y.J."/>
            <person name="Jeffries C.D."/>
            <person name="Detter J.C."/>
            <person name="Brettin T."/>
            <person name="Rohde M."/>
            <person name="Goker M."/>
            <person name="Bristow J."/>
            <person name="Markowitz V."/>
            <person name="Eisen J.A."/>
            <person name="Hugenholtz P."/>
            <person name="Kyrpides N.C."/>
            <person name="Klenk H.P."/>
        </authorList>
    </citation>
    <scope>NUCLEOTIDE SEQUENCE [LARGE SCALE GENOMIC DNA]</scope>
    <source>
        <strain evidence="7">DSM 14365 / CIP 107738 / JCM 11303 / AJ 13395 / SMP-2</strain>
    </source>
</reference>
<proteinExistence type="predicted"/>
<dbReference type="SMART" id="SM00320">
    <property type="entry name" value="WD40"/>
    <property type="match status" value="14"/>
</dbReference>
<dbReference type="Proteomes" id="UP000001880">
    <property type="component" value="Chromosome"/>
</dbReference>
<sequence>MNTDAPPEESTPGQLSESPDQGSATQRLPPPSAGDAGELGGGAFENPPQAPHPDEASDATTERRQAALHPGVRIGVYEVIRLLSRGGMGEVYLARDLLLGRRVAIKRLWVYGSAFIERFLREAHATARCTHENIVVLHEVGTHAGRPYMVFEYLEGQTLRAWMDAHAGMAVAPGRVVELTLPVVRALAYAHERGIVHRDLKPENIMLTREGGVKVVDFGIAKLLFSPPPGDGDEPGHAPEGDAAGEGAGPREVVEGEDSGACEYLGEDLFERLLVPSSALQGTWPYMAPEQLCMGLVGPRSDLWAVGIMLFELTVGHHPVPARTREAIARMAGEAAPLPGVRTALAQSAPGRVGELGPLAGIIDRCLRKEPAHRTPSARALLVELEALAPERASAPPRYRDSPFAGLAAFQEDDAGRFFGRESDIERVIAGLRARPLVSVVGPSGAGKSSLVRAGVIPALRRSGEAWDVYLLRPGRMPLAALAEIVLDLDEAEAFDNDEPEAGDERDGGALEQGEDWDEDELDAVALGRRLRDQPGYLGVRLRERAVHTLRRALIFVDQLEELYTLGAGVEERAGFLACLAAVADDAVSPLRVLVAMRGDFIDRLAEDHGASAQLTRGLVLLPPLDQDGMRAALLRPLESGDYRFESEALVTRMVAALTRAPGALPLLQFTAARLWELRDRERHLLTEDSYQHIGGVAGALAAHADEVLAGMSSSQQALARPLLERLVTPERTRAVVDVDDLRALHADADRVDEIIQYLAAMRLLVIERGEGDGGRAVELAHESLIERWPTLARWLTEHQEDVAFLTRLRSAAAEWERGGRDDGLLWRGAAASAAKRWLDDAPAPLAARERGYLEAVVAAATRAMRLRRRLLLGAMATMVVLLLGACVALVEVREAQQKAEEARAHAEREAMHGRDAARMAAIRSLDDDPTTQLSLVRELEDLDAPPPDAAATAKELLHAPVARAVLVVGGQPVWDASFSPDGRWVASGSGDGTVRLWSADGLGAPRVLHPHEETIFAVEFSPDGKRIATGSRDGTVRLTSLEDGMPPVVLDGRGRGVMSVAFDRSGTRIASADVDGVIRVWSADGREPPVMLRGHDGVILSIAFSPDGSRLVSAGADATARVWGADGRSASVILRGHEDVVTSASFRGDGARIVTSSADKTVRVWNGDGSGAPLVVGSHESEVWAAAFSPDGKQIATASQDVFVRLWNADGSGAPHVLSGHSGGVRCLDFNPDGRSLLTASLDGELRIWPLEGSEFTVLREHEAGVNSISFHPDGQVFVSASADGTLRLWPADGRGSGRVLGRHESMATDAMFSPDGRYVVSSAFDGSVRVWEVDGDGTTLALRDHDGMVFAAAFSPDGQRIVTTSQDKTARVWDARDGRELLVLDGHGGVVVAAAFSPDGSLLATAAGDGVVRVWDASDGGIAAVLRGHTAAVYGVAFRPDGRQIASASADGTVRVWNTDGSGESRVFRGHEDTVTWVDYSPDGTRLVSSSNDKTVRIWPTLGEGEPVVLRGHEQWVNKARFSPDGASIVSASDDRTIRIWRDLSPPSLRDPRLWSATTYCMPVARRVDLLGVSEVLAERDLQRCRARVEQARRAAP</sequence>
<dbReference type="Pfam" id="PF20703">
    <property type="entry name" value="nSTAND1"/>
    <property type="match status" value="1"/>
</dbReference>
<dbReference type="GO" id="GO:0000398">
    <property type="term" value="P:mRNA splicing, via spliceosome"/>
    <property type="evidence" value="ECO:0007669"/>
    <property type="project" value="TreeGrafter"/>
</dbReference>
<feature type="repeat" description="WD" evidence="3">
    <location>
        <begin position="1135"/>
        <end position="1167"/>
    </location>
</feature>
<feature type="repeat" description="WD" evidence="3">
    <location>
        <begin position="1051"/>
        <end position="1083"/>
    </location>
</feature>
<dbReference type="InterPro" id="IPR019775">
    <property type="entry name" value="WD40_repeat_CS"/>
</dbReference>
<feature type="repeat" description="WD" evidence="3">
    <location>
        <begin position="974"/>
        <end position="999"/>
    </location>
</feature>
<feature type="compositionally biased region" description="Basic and acidic residues" evidence="4">
    <location>
        <begin position="52"/>
        <end position="65"/>
    </location>
</feature>
<dbReference type="SMART" id="SM00220">
    <property type="entry name" value="S_TKc"/>
    <property type="match status" value="1"/>
</dbReference>
<dbReference type="PROSITE" id="PS00108">
    <property type="entry name" value="PROTEIN_KINASE_ST"/>
    <property type="match status" value="1"/>
</dbReference>
<keyword evidence="1 3" id="KW-0853">WD repeat</keyword>
<dbReference type="GO" id="GO:0005524">
    <property type="term" value="F:ATP binding"/>
    <property type="evidence" value="ECO:0007669"/>
    <property type="project" value="InterPro"/>
</dbReference>
<dbReference type="InterPro" id="IPR015943">
    <property type="entry name" value="WD40/YVTN_repeat-like_dom_sf"/>
</dbReference>
<dbReference type="OrthoDB" id="9801841at2"/>
<gene>
    <name evidence="6" type="ordered locus">Hoch_3099</name>
</gene>
<organism evidence="6 7">
    <name type="scientific">Haliangium ochraceum (strain DSM 14365 / JCM 11303 / SMP-2)</name>
    <dbReference type="NCBI Taxonomy" id="502025"/>
    <lineage>
        <taxon>Bacteria</taxon>
        <taxon>Pseudomonadati</taxon>
        <taxon>Myxococcota</taxon>
        <taxon>Polyangia</taxon>
        <taxon>Haliangiales</taxon>
        <taxon>Kofleriaceae</taxon>
        <taxon>Haliangium</taxon>
    </lineage>
</organism>
<feature type="domain" description="Protein kinase" evidence="5">
    <location>
        <begin position="77"/>
        <end position="388"/>
    </location>
</feature>
<dbReference type="PANTHER" id="PTHR19846">
    <property type="entry name" value="WD40 REPEAT PROTEIN"/>
    <property type="match status" value="1"/>
</dbReference>
<dbReference type="CDD" id="cd14014">
    <property type="entry name" value="STKc_PknB_like"/>
    <property type="match status" value="1"/>
</dbReference>
<evidence type="ECO:0000256" key="1">
    <source>
        <dbReference type="ARBA" id="ARBA00022574"/>
    </source>
</evidence>
<dbReference type="InterPro" id="IPR000719">
    <property type="entry name" value="Prot_kinase_dom"/>
</dbReference>
<feature type="repeat" description="WD" evidence="3">
    <location>
        <begin position="1177"/>
        <end position="1209"/>
    </location>
</feature>
<dbReference type="PANTHER" id="PTHR19846:SF0">
    <property type="entry name" value="PRE-MRNA PROCESSING FACTOR 4"/>
    <property type="match status" value="1"/>
</dbReference>
<feature type="repeat" description="WD" evidence="3">
    <location>
        <begin position="1470"/>
        <end position="1501"/>
    </location>
</feature>
<feature type="repeat" description="WD" evidence="3">
    <location>
        <begin position="1428"/>
        <end position="1469"/>
    </location>
</feature>
<evidence type="ECO:0000313" key="6">
    <source>
        <dbReference type="EMBL" id="ACY15604.1"/>
    </source>
</evidence>
<feature type="region of interest" description="Disordered" evidence="4">
    <location>
        <begin position="1"/>
        <end position="65"/>
    </location>
</feature>
<dbReference type="SUPFAM" id="SSF52540">
    <property type="entry name" value="P-loop containing nucleoside triphosphate hydrolases"/>
    <property type="match status" value="1"/>
</dbReference>
<dbReference type="PROSITE" id="PS00678">
    <property type="entry name" value="WD_REPEATS_1"/>
    <property type="match status" value="2"/>
</dbReference>
<protein>
    <submittedName>
        <fullName evidence="6">Serine/threonine protein kinase with WD40 repeats</fullName>
    </submittedName>
</protein>
<dbReference type="RefSeq" id="WP_012828204.1">
    <property type="nucleotide sequence ID" value="NC_013440.1"/>
</dbReference>
<keyword evidence="6" id="KW-0808">Transferase</keyword>
<dbReference type="InterPro" id="IPR027417">
    <property type="entry name" value="P-loop_NTPase"/>
</dbReference>
<keyword evidence="6" id="KW-0723">Serine/threonine-protein kinase</keyword>
<dbReference type="PROSITE" id="PS50011">
    <property type="entry name" value="PROTEIN_KINASE_DOM"/>
    <property type="match status" value="1"/>
</dbReference>
<feature type="compositionally biased region" description="Polar residues" evidence="4">
    <location>
        <begin position="11"/>
        <end position="26"/>
    </location>
</feature>
<feature type="region of interest" description="Disordered" evidence="4">
    <location>
        <begin position="229"/>
        <end position="257"/>
    </location>
</feature>
<dbReference type="Gene3D" id="3.30.200.20">
    <property type="entry name" value="Phosphorylase Kinase, domain 1"/>
    <property type="match status" value="1"/>
</dbReference>
<dbReference type="InterPro" id="IPR001680">
    <property type="entry name" value="WD40_rpt"/>
</dbReference>
<dbReference type="Gene3D" id="1.10.510.10">
    <property type="entry name" value="Transferase(Phosphotransferase) domain 1"/>
    <property type="match status" value="1"/>
</dbReference>
<feature type="repeat" description="WD" evidence="3">
    <location>
        <begin position="1512"/>
        <end position="1543"/>
    </location>
</feature>
<keyword evidence="6" id="KW-0418">Kinase</keyword>
<dbReference type="eggNOG" id="COG0515">
    <property type="taxonomic scope" value="Bacteria"/>
</dbReference>
<feature type="repeat" description="WD" evidence="3">
    <location>
        <begin position="1093"/>
        <end position="1124"/>
    </location>
</feature>
<dbReference type="Pfam" id="PF00400">
    <property type="entry name" value="WD40"/>
    <property type="match status" value="14"/>
</dbReference>
<dbReference type="GO" id="GO:0030621">
    <property type="term" value="F:U4 snRNA binding"/>
    <property type="evidence" value="ECO:0007669"/>
    <property type="project" value="TreeGrafter"/>
</dbReference>
<dbReference type="eggNOG" id="COG2319">
    <property type="taxonomic scope" value="Bacteria"/>
</dbReference>
<evidence type="ECO:0000256" key="2">
    <source>
        <dbReference type="ARBA" id="ARBA00022737"/>
    </source>
</evidence>
<keyword evidence="7" id="KW-1185">Reference proteome</keyword>
<dbReference type="InterPro" id="IPR008271">
    <property type="entry name" value="Ser/Thr_kinase_AS"/>
</dbReference>
<dbReference type="GO" id="GO:0004674">
    <property type="term" value="F:protein serine/threonine kinase activity"/>
    <property type="evidence" value="ECO:0007669"/>
    <property type="project" value="UniProtKB-KW"/>
</dbReference>
<dbReference type="PROSITE" id="PS50294">
    <property type="entry name" value="WD_REPEATS_REGION"/>
    <property type="match status" value="14"/>
</dbReference>
<dbReference type="EMBL" id="CP001804">
    <property type="protein sequence ID" value="ACY15604.1"/>
    <property type="molecule type" value="Genomic_DNA"/>
</dbReference>
<accession>D0LSA5</accession>
<dbReference type="InterPro" id="IPR049052">
    <property type="entry name" value="nSTAND1"/>
</dbReference>
<feature type="repeat" description="WD" evidence="3">
    <location>
        <begin position="1009"/>
        <end position="1039"/>
    </location>
</feature>
<dbReference type="InterPro" id="IPR020472">
    <property type="entry name" value="WD40_PAC1"/>
</dbReference>
<dbReference type="PRINTS" id="PR00320">
    <property type="entry name" value="GPROTEINBRPT"/>
</dbReference>
<keyword evidence="2" id="KW-0677">Repeat</keyword>
<feature type="repeat" description="WD" evidence="3">
    <location>
        <begin position="1344"/>
        <end position="1385"/>
    </location>
</feature>
<dbReference type="HOGENOM" id="CLU_002352_1_0_7"/>
<evidence type="ECO:0000259" key="5">
    <source>
        <dbReference type="PROSITE" id="PS50011"/>
    </source>
</evidence>
<dbReference type="Gene3D" id="2.130.10.10">
    <property type="entry name" value="YVTN repeat-like/Quinoprotein amine dehydrogenase"/>
    <property type="match status" value="4"/>
</dbReference>
<dbReference type="SUPFAM" id="SSF50978">
    <property type="entry name" value="WD40 repeat-like"/>
    <property type="match status" value="2"/>
</dbReference>
<dbReference type="GO" id="GO:0017070">
    <property type="term" value="F:U6 snRNA binding"/>
    <property type="evidence" value="ECO:0007669"/>
    <property type="project" value="TreeGrafter"/>
</dbReference>
<dbReference type="InterPro" id="IPR011009">
    <property type="entry name" value="Kinase-like_dom_sf"/>
</dbReference>
<dbReference type="CDD" id="cd00200">
    <property type="entry name" value="WD40"/>
    <property type="match status" value="2"/>
</dbReference>
<evidence type="ECO:0000256" key="4">
    <source>
        <dbReference type="SAM" id="MobiDB-lite"/>
    </source>
</evidence>
<name>D0LSA5_HALO1</name>
<dbReference type="KEGG" id="hoh:Hoch_3099"/>
<feature type="repeat" description="WD" evidence="3">
    <location>
        <begin position="1219"/>
        <end position="1260"/>
    </location>
</feature>
<feature type="repeat" description="WD" evidence="3">
    <location>
        <begin position="1302"/>
        <end position="1343"/>
    </location>
</feature>
<evidence type="ECO:0000313" key="7">
    <source>
        <dbReference type="Proteomes" id="UP000001880"/>
    </source>
</evidence>
<dbReference type="SUPFAM" id="SSF56112">
    <property type="entry name" value="Protein kinase-like (PK-like)"/>
    <property type="match status" value="1"/>
</dbReference>
<dbReference type="PROSITE" id="PS50082">
    <property type="entry name" value="WD_REPEATS_2"/>
    <property type="match status" value="14"/>
</dbReference>